<dbReference type="PANTHER" id="PTHR31272">
    <property type="entry name" value="CYTOCHROME C-TYPE BIOGENESIS PROTEIN HI_1454-RELATED"/>
    <property type="match status" value="1"/>
</dbReference>
<gene>
    <name evidence="2" type="ORF">GBAR_LOCUS410</name>
</gene>
<feature type="transmembrane region" description="Helical" evidence="1">
    <location>
        <begin position="236"/>
        <end position="257"/>
    </location>
</feature>
<proteinExistence type="predicted"/>
<dbReference type="InterPro" id="IPR051790">
    <property type="entry name" value="Cytochrome_c-biogenesis_DsbD"/>
</dbReference>
<comment type="caution">
    <text evidence="2">The sequence shown here is derived from an EMBL/GenBank/DDBJ whole genome shotgun (WGS) entry which is preliminary data.</text>
</comment>
<dbReference type="PANTHER" id="PTHR31272:SF4">
    <property type="entry name" value="CYTOCHROME C-TYPE BIOGENESIS PROTEIN HI_1454-RELATED"/>
    <property type="match status" value="1"/>
</dbReference>
<reference evidence="2" key="1">
    <citation type="submission" date="2023-03" db="EMBL/GenBank/DDBJ databases">
        <authorList>
            <person name="Steffen K."/>
            <person name="Cardenas P."/>
        </authorList>
    </citation>
    <scope>NUCLEOTIDE SEQUENCE</scope>
</reference>
<dbReference type="AlphaFoldDB" id="A0AA35QT84"/>
<evidence type="ECO:0000313" key="3">
    <source>
        <dbReference type="Proteomes" id="UP001174909"/>
    </source>
</evidence>
<sequence>MIAAISSLKEGPTRTWLVTAAVAAIALAIAVGGALAVGSGGGIDPINLFVEGKLSGNSQEFLGGLIGGTALFAFAAGMASAVNPCGFAMLPAYLGLYLGSNLSEDERPGLAASILRGLVIGGSVSAGFILLFGVVGGAVGLSASFISDLLPWLGLIIGAALVGTGAWMVAGGKLYTGIAARAADRLGNPNTVSVKSFFTFGLSYGTASLSCTLPIFIAVVGIGSASSSLLQVVGNFFLYAIGMGLVIMVMTLGMAIFKGAMVRMMRRALPYIQPIASAFMVIAGAYIVFYWLTVGRGNLL</sequence>
<feature type="transmembrane region" description="Helical" evidence="1">
    <location>
        <begin position="115"/>
        <end position="146"/>
    </location>
</feature>
<evidence type="ECO:0000313" key="2">
    <source>
        <dbReference type="EMBL" id="CAI7990076.1"/>
    </source>
</evidence>
<protein>
    <submittedName>
        <fullName evidence="2">Mercury resistance probable Hg transport protein</fullName>
    </submittedName>
</protein>
<dbReference type="EMBL" id="CASHTH010000053">
    <property type="protein sequence ID" value="CAI7990076.1"/>
    <property type="molecule type" value="Genomic_DNA"/>
</dbReference>
<feature type="transmembrane region" description="Helical" evidence="1">
    <location>
        <begin position="197"/>
        <end position="224"/>
    </location>
</feature>
<evidence type="ECO:0000256" key="1">
    <source>
        <dbReference type="SAM" id="Phobius"/>
    </source>
</evidence>
<dbReference type="Proteomes" id="UP001174909">
    <property type="component" value="Unassembled WGS sequence"/>
</dbReference>
<feature type="transmembrane region" description="Helical" evidence="1">
    <location>
        <begin position="152"/>
        <end position="176"/>
    </location>
</feature>
<name>A0AA35QT84_GEOBA</name>
<organism evidence="2 3">
    <name type="scientific">Geodia barretti</name>
    <name type="common">Barrett's horny sponge</name>
    <dbReference type="NCBI Taxonomy" id="519541"/>
    <lineage>
        <taxon>Eukaryota</taxon>
        <taxon>Metazoa</taxon>
        <taxon>Porifera</taxon>
        <taxon>Demospongiae</taxon>
        <taxon>Heteroscleromorpha</taxon>
        <taxon>Tetractinellida</taxon>
        <taxon>Astrophorina</taxon>
        <taxon>Geodiidae</taxon>
        <taxon>Geodia</taxon>
    </lineage>
</organism>
<feature type="transmembrane region" description="Helical" evidence="1">
    <location>
        <begin position="269"/>
        <end position="292"/>
    </location>
</feature>
<keyword evidence="1" id="KW-0472">Membrane</keyword>
<keyword evidence="3" id="KW-1185">Reference proteome</keyword>
<feature type="transmembrane region" description="Helical" evidence="1">
    <location>
        <begin position="61"/>
        <end position="94"/>
    </location>
</feature>
<feature type="transmembrane region" description="Helical" evidence="1">
    <location>
        <begin position="16"/>
        <end position="41"/>
    </location>
</feature>
<keyword evidence="1" id="KW-1133">Transmembrane helix</keyword>
<keyword evidence="1" id="KW-0812">Transmembrane</keyword>
<accession>A0AA35QT84</accession>